<feature type="transmembrane region" description="Helical" evidence="6">
    <location>
        <begin position="21"/>
        <end position="38"/>
    </location>
</feature>
<feature type="transmembrane region" description="Helical" evidence="6">
    <location>
        <begin position="232"/>
        <end position="252"/>
    </location>
</feature>
<dbReference type="OMA" id="CYIVQPV"/>
<dbReference type="PANTHER" id="PTHR43791">
    <property type="entry name" value="PERMEASE-RELATED"/>
    <property type="match status" value="1"/>
</dbReference>
<organism evidence="7 8">
    <name type="scientific">Aspergillus terreus (strain NIH 2624 / FGSC A1156)</name>
    <dbReference type="NCBI Taxonomy" id="341663"/>
    <lineage>
        <taxon>Eukaryota</taxon>
        <taxon>Fungi</taxon>
        <taxon>Dikarya</taxon>
        <taxon>Ascomycota</taxon>
        <taxon>Pezizomycotina</taxon>
        <taxon>Eurotiomycetes</taxon>
        <taxon>Eurotiomycetidae</taxon>
        <taxon>Eurotiales</taxon>
        <taxon>Aspergillaceae</taxon>
        <taxon>Aspergillus</taxon>
        <taxon>Aspergillus subgen. Circumdati</taxon>
    </lineage>
</organism>
<dbReference type="eggNOG" id="KOG2533">
    <property type="taxonomic scope" value="Eukaryota"/>
</dbReference>
<dbReference type="OrthoDB" id="19923at2759"/>
<reference evidence="8" key="1">
    <citation type="submission" date="2005-09" db="EMBL/GenBank/DDBJ databases">
        <title>Annotation of the Aspergillus terreus NIH2624 genome.</title>
        <authorList>
            <person name="Birren B.W."/>
            <person name="Lander E.S."/>
            <person name="Galagan J.E."/>
            <person name="Nusbaum C."/>
            <person name="Devon K."/>
            <person name="Henn M."/>
            <person name="Ma L.-J."/>
            <person name="Jaffe D.B."/>
            <person name="Butler J."/>
            <person name="Alvarez P."/>
            <person name="Gnerre S."/>
            <person name="Grabherr M."/>
            <person name="Kleber M."/>
            <person name="Mauceli E.W."/>
            <person name="Brockman W."/>
            <person name="Rounsley S."/>
            <person name="Young S.K."/>
            <person name="LaButti K."/>
            <person name="Pushparaj V."/>
            <person name="DeCaprio D."/>
            <person name="Crawford M."/>
            <person name="Koehrsen M."/>
            <person name="Engels R."/>
            <person name="Montgomery P."/>
            <person name="Pearson M."/>
            <person name="Howarth C."/>
            <person name="Larson L."/>
            <person name="Luoma S."/>
            <person name="White J."/>
            <person name="Alvarado L."/>
            <person name="Kodira C.D."/>
            <person name="Zeng Q."/>
            <person name="Oleary S."/>
            <person name="Yandava C."/>
            <person name="Denning D.W."/>
            <person name="Nierman W.C."/>
            <person name="Milne T."/>
            <person name="Madden K."/>
        </authorList>
    </citation>
    <scope>NUCLEOTIDE SEQUENCE [LARGE SCALE GENOMIC DNA]</scope>
    <source>
        <strain evidence="8">NIH 2624 / FGSC A1156</strain>
    </source>
</reference>
<evidence type="ECO:0000256" key="5">
    <source>
        <dbReference type="ARBA" id="ARBA00023136"/>
    </source>
</evidence>
<keyword evidence="2" id="KW-0813">Transport</keyword>
<dbReference type="PANTHER" id="PTHR43791:SF52">
    <property type="entry name" value="TRANSPORTER, PUTATIVE (AFU_ORTHOLOGUE AFUA_1G11820)-RELATED"/>
    <property type="match status" value="1"/>
</dbReference>
<evidence type="ECO:0008006" key="9">
    <source>
        <dbReference type="Google" id="ProtNLM"/>
    </source>
</evidence>
<evidence type="ECO:0000313" key="8">
    <source>
        <dbReference type="Proteomes" id="UP000007963"/>
    </source>
</evidence>
<accession>Q0CHT0</accession>
<keyword evidence="4 6" id="KW-1133">Transmembrane helix</keyword>
<dbReference type="GO" id="GO:0016020">
    <property type="term" value="C:membrane"/>
    <property type="evidence" value="ECO:0007669"/>
    <property type="project" value="UniProtKB-SubCell"/>
</dbReference>
<dbReference type="STRING" id="341663.Q0CHT0"/>
<feature type="transmembrane region" description="Helical" evidence="6">
    <location>
        <begin position="96"/>
        <end position="117"/>
    </location>
</feature>
<evidence type="ECO:0000256" key="4">
    <source>
        <dbReference type="ARBA" id="ARBA00022989"/>
    </source>
</evidence>
<protein>
    <recommendedName>
        <fullName evidence="9">Major facilitator superfamily (MFS) profile domain-containing protein</fullName>
    </recommendedName>
</protein>
<feature type="transmembrane region" description="Helical" evidence="6">
    <location>
        <begin position="129"/>
        <end position="149"/>
    </location>
</feature>
<evidence type="ECO:0000256" key="1">
    <source>
        <dbReference type="ARBA" id="ARBA00004141"/>
    </source>
</evidence>
<feature type="transmembrane region" description="Helical" evidence="6">
    <location>
        <begin position="198"/>
        <end position="220"/>
    </location>
</feature>
<dbReference type="HOGENOM" id="CLU_001265_0_1_1"/>
<name>Q0CHT0_ASPTN</name>
<dbReference type="GeneID" id="4321901"/>
<dbReference type="SUPFAM" id="SSF103473">
    <property type="entry name" value="MFS general substrate transporter"/>
    <property type="match status" value="1"/>
</dbReference>
<evidence type="ECO:0000256" key="6">
    <source>
        <dbReference type="SAM" id="Phobius"/>
    </source>
</evidence>
<evidence type="ECO:0000313" key="7">
    <source>
        <dbReference type="EMBL" id="EAU33298.1"/>
    </source>
</evidence>
<dbReference type="RefSeq" id="XP_001215932.1">
    <property type="nucleotide sequence ID" value="XM_001215932.1"/>
</dbReference>
<evidence type="ECO:0000256" key="2">
    <source>
        <dbReference type="ARBA" id="ARBA00022448"/>
    </source>
</evidence>
<comment type="subcellular location">
    <subcellularLocation>
        <location evidence="1">Membrane</location>
        <topology evidence="1">Multi-pass membrane protein</topology>
    </subcellularLocation>
</comment>
<gene>
    <name evidence="7" type="ORF">ATEG_06754</name>
</gene>
<sequence length="355" mass="39642">MAENGTSSVDETREKSRLRKIDIHLMVPLWVIFVFGFLDRINLGNISVLGIMPELRMTGTEMTIAMQIYFVPYILTDIPSNIILKIFASSTWISALSFFWGLVEGAFGGLLAFALYHMHGLGGYSGWRWIFIIEGLLSIVFAMPVKFIIADWPEHAKFLSEDEKQLLRERNSRDDGGGARMDRLDGPAWKRIMSDWKLYVGSLIYLPLVTPQPFLSPLLSNPLGGLNVHVRYMAVFIVTTGCYIVQPVAIVWMANNLSGHYKRAIGLAIQIGLGNLGGIVASNIFNSDAAPRYTVGYSVSLAMVVLCGIMGTVFAAGLAIENKKRDQGQRDYRFQLDETIRNNLGDDDPTFRFSL</sequence>
<feature type="transmembrane region" description="Helical" evidence="6">
    <location>
        <begin position="297"/>
        <end position="320"/>
    </location>
</feature>
<feature type="transmembrane region" description="Helical" evidence="6">
    <location>
        <begin position="264"/>
        <end position="285"/>
    </location>
</feature>
<dbReference type="InterPro" id="IPR036259">
    <property type="entry name" value="MFS_trans_sf"/>
</dbReference>
<dbReference type="Proteomes" id="UP000007963">
    <property type="component" value="Unassembled WGS sequence"/>
</dbReference>
<dbReference type="Gene3D" id="1.20.1250.20">
    <property type="entry name" value="MFS general substrate transporter like domains"/>
    <property type="match status" value="1"/>
</dbReference>
<keyword evidence="5 6" id="KW-0472">Membrane</keyword>
<dbReference type="EMBL" id="CH476602">
    <property type="protein sequence ID" value="EAU33298.1"/>
    <property type="molecule type" value="Genomic_DNA"/>
</dbReference>
<proteinExistence type="predicted"/>
<evidence type="ECO:0000256" key="3">
    <source>
        <dbReference type="ARBA" id="ARBA00022692"/>
    </source>
</evidence>
<dbReference type="AlphaFoldDB" id="Q0CHT0"/>
<keyword evidence="3 6" id="KW-0812">Transmembrane</keyword>
<dbReference type="VEuPathDB" id="FungiDB:ATEG_06754"/>
<feature type="transmembrane region" description="Helical" evidence="6">
    <location>
        <begin position="64"/>
        <end position="84"/>
    </location>
</feature>
<dbReference type="GO" id="GO:0022857">
    <property type="term" value="F:transmembrane transporter activity"/>
    <property type="evidence" value="ECO:0007669"/>
    <property type="project" value="TreeGrafter"/>
</dbReference>